<comment type="caution">
    <text evidence="2">The sequence shown here is derived from an EMBL/GenBank/DDBJ whole genome shotgun (WGS) entry which is preliminary data.</text>
</comment>
<dbReference type="Pfam" id="PF09994">
    <property type="entry name" value="T6SS_Tle1-like_cat"/>
    <property type="match status" value="1"/>
</dbReference>
<name>A0AA39P199_9AGAR</name>
<reference evidence="2" key="1">
    <citation type="submission" date="2023-06" db="EMBL/GenBank/DDBJ databases">
        <authorList>
            <consortium name="Lawrence Berkeley National Laboratory"/>
            <person name="Ahrendt S."/>
            <person name="Sahu N."/>
            <person name="Indic B."/>
            <person name="Wong-Bajracharya J."/>
            <person name="Merenyi Z."/>
            <person name="Ke H.-M."/>
            <person name="Monk M."/>
            <person name="Kocsube S."/>
            <person name="Drula E."/>
            <person name="Lipzen A."/>
            <person name="Balint B."/>
            <person name="Henrissat B."/>
            <person name="Andreopoulos B."/>
            <person name="Martin F.M."/>
            <person name="Harder C.B."/>
            <person name="Rigling D."/>
            <person name="Ford K.L."/>
            <person name="Foster G.D."/>
            <person name="Pangilinan J."/>
            <person name="Papanicolaou A."/>
            <person name="Barry K."/>
            <person name="LaButti K."/>
            <person name="Viragh M."/>
            <person name="Koriabine M."/>
            <person name="Yan M."/>
            <person name="Riley R."/>
            <person name="Champramary S."/>
            <person name="Plett K.L."/>
            <person name="Tsai I.J."/>
            <person name="Slot J."/>
            <person name="Sipos G."/>
            <person name="Plett J."/>
            <person name="Nagy L.G."/>
            <person name="Grigoriev I.V."/>
        </authorList>
    </citation>
    <scope>NUCLEOTIDE SEQUENCE</scope>
    <source>
        <strain evidence="2">ICMP 16352</strain>
    </source>
</reference>
<dbReference type="InterPro" id="IPR018712">
    <property type="entry name" value="Tle1-like_cat"/>
</dbReference>
<dbReference type="PANTHER" id="PTHR33840:SF2">
    <property type="entry name" value="TLE1 PHOSPHOLIPASE DOMAIN-CONTAINING PROTEIN"/>
    <property type="match status" value="1"/>
</dbReference>
<keyword evidence="3" id="KW-1185">Reference proteome</keyword>
<sequence length="284" mass="32509">NLVVCLDGTSNQFGHWNTNIVELHNQILKESKDRNQFTFYSCGIGAYVPPTACQLVTWYNNTIDKAIAKNFREIVEKAYQWLADHYSDGDRIFMFGFSRGVYQVQALAGMIEQVGLVFSRNTVQATLFLLTLNSCISDIRDEADARALADNFKQTFSRDVKVHFVGVWYRDTVASVGIPQKHPLPLTTVAYHICTFRHGLALDEYRVKFLPTYLAGGWTPNLQLDEYFDTDDKLMNAKEVWFVGSHSDVLGIVSLLWMENQAIDAGLRFEKQDLWWRMDVGRSP</sequence>
<dbReference type="PANTHER" id="PTHR33840">
    <property type="match status" value="1"/>
</dbReference>
<dbReference type="SUPFAM" id="SSF53474">
    <property type="entry name" value="alpha/beta-Hydrolases"/>
    <property type="match status" value="1"/>
</dbReference>
<evidence type="ECO:0000259" key="1">
    <source>
        <dbReference type="Pfam" id="PF09994"/>
    </source>
</evidence>
<gene>
    <name evidence="2" type="ORF">IW261DRAFT_1340313</name>
</gene>
<dbReference type="AlphaFoldDB" id="A0AA39P199"/>
<feature type="non-terminal residue" evidence="2">
    <location>
        <position position="1"/>
    </location>
</feature>
<proteinExistence type="predicted"/>
<accession>A0AA39P199</accession>
<feature type="domain" description="T6SS Phospholipase effector Tle1-like catalytic" evidence="1">
    <location>
        <begin position="1"/>
        <end position="251"/>
    </location>
</feature>
<evidence type="ECO:0000313" key="2">
    <source>
        <dbReference type="EMBL" id="KAK0475712.1"/>
    </source>
</evidence>
<dbReference type="Proteomes" id="UP001175227">
    <property type="component" value="Unassembled WGS sequence"/>
</dbReference>
<organism evidence="2 3">
    <name type="scientific">Armillaria novae-zelandiae</name>
    <dbReference type="NCBI Taxonomy" id="153914"/>
    <lineage>
        <taxon>Eukaryota</taxon>
        <taxon>Fungi</taxon>
        <taxon>Dikarya</taxon>
        <taxon>Basidiomycota</taxon>
        <taxon>Agaricomycotina</taxon>
        <taxon>Agaricomycetes</taxon>
        <taxon>Agaricomycetidae</taxon>
        <taxon>Agaricales</taxon>
        <taxon>Marasmiineae</taxon>
        <taxon>Physalacriaceae</taxon>
        <taxon>Armillaria</taxon>
    </lineage>
</organism>
<dbReference type="InterPro" id="IPR029058">
    <property type="entry name" value="AB_hydrolase_fold"/>
</dbReference>
<dbReference type="EMBL" id="JAUEPR010000022">
    <property type="protein sequence ID" value="KAK0475712.1"/>
    <property type="molecule type" value="Genomic_DNA"/>
</dbReference>
<protein>
    <recommendedName>
        <fullName evidence="1">T6SS Phospholipase effector Tle1-like catalytic domain-containing protein</fullName>
    </recommendedName>
</protein>
<evidence type="ECO:0000313" key="3">
    <source>
        <dbReference type="Proteomes" id="UP001175227"/>
    </source>
</evidence>